<gene>
    <name evidence="1" type="ORF">WMO66_04620</name>
</gene>
<dbReference type="Proteomes" id="UP001491552">
    <property type="component" value="Unassembled WGS sequence"/>
</dbReference>
<organism evidence="1 2">
    <name type="scientific">Faecousia intestinalis</name>
    <dbReference type="NCBI Taxonomy" id="3133167"/>
    <lineage>
        <taxon>Bacteria</taxon>
        <taxon>Bacillati</taxon>
        <taxon>Bacillota</taxon>
        <taxon>Clostridia</taxon>
        <taxon>Eubacteriales</taxon>
        <taxon>Oscillospiraceae</taxon>
        <taxon>Faecousia</taxon>
    </lineage>
</organism>
<accession>A0ABV1G533</accession>
<name>A0ABV1G533_9FIRM</name>
<keyword evidence="2" id="KW-1185">Reference proteome</keyword>
<evidence type="ECO:0000313" key="1">
    <source>
        <dbReference type="EMBL" id="MEQ2510538.1"/>
    </source>
</evidence>
<sequence length="105" mass="12337">MISTNKEMKRLIHERQKHKGEWLTKEAVDYYYNQAQKCTCNTSEDVGQRRQLRKELQKRYGLLEIEAVNILGGVHGAFYVAKYDRIRNGIPLEHSPTKNTLDKED</sequence>
<comment type="caution">
    <text evidence="1">The sequence shown here is derived from an EMBL/GenBank/DDBJ whole genome shotgun (WGS) entry which is preliminary data.</text>
</comment>
<dbReference type="EMBL" id="JBBMFF010000165">
    <property type="protein sequence ID" value="MEQ2510538.1"/>
    <property type="molecule type" value="Genomic_DNA"/>
</dbReference>
<evidence type="ECO:0000313" key="2">
    <source>
        <dbReference type="Proteomes" id="UP001491552"/>
    </source>
</evidence>
<reference evidence="1 2" key="1">
    <citation type="submission" date="2024-03" db="EMBL/GenBank/DDBJ databases">
        <title>Human intestinal bacterial collection.</title>
        <authorList>
            <person name="Pauvert C."/>
            <person name="Hitch T.C.A."/>
            <person name="Clavel T."/>
        </authorList>
    </citation>
    <scope>NUCLEOTIDE SEQUENCE [LARGE SCALE GENOMIC DNA]</scope>
    <source>
        <strain evidence="1 2">CLA-AA-H192</strain>
    </source>
</reference>
<proteinExistence type="predicted"/>
<dbReference type="RefSeq" id="WP_349135213.1">
    <property type="nucleotide sequence ID" value="NZ_JBBMFF010000165.1"/>
</dbReference>
<protein>
    <submittedName>
        <fullName evidence="1">Uncharacterized protein</fullName>
    </submittedName>
</protein>